<dbReference type="InterPro" id="IPR013783">
    <property type="entry name" value="Ig-like_fold"/>
</dbReference>
<evidence type="ECO:0000313" key="3">
    <source>
        <dbReference type="EMBL" id="AXE20919.1"/>
    </source>
</evidence>
<evidence type="ECO:0000256" key="1">
    <source>
        <dbReference type="SAM" id="SignalP"/>
    </source>
</evidence>
<keyword evidence="1" id="KW-0732">Signal</keyword>
<dbReference type="EMBL" id="CP030850">
    <property type="protein sequence ID" value="AXE20919.1"/>
    <property type="molecule type" value="Genomic_DNA"/>
</dbReference>
<feature type="signal peptide" evidence="1">
    <location>
        <begin position="1"/>
        <end position="22"/>
    </location>
</feature>
<evidence type="ECO:0000313" key="4">
    <source>
        <dbReference type="Proteomes" id="UP000251993"/>
    </source>
</evidence>
<name>A0A344TQJ8_9BACT</name>
<dbReference type="InterPro" id="IPR031345">
    <property type="entry name" value="T9SS_Plug_N"/>
</dbReference>
<reference evidence="3 4" key="1">
    <citation type="submission" date="2018-07" db="EMBL/GenBank/DDBJ databases">
        <title>Genome sequencing of Runella.</title>
        <authorList>
            <person name="Baek M.-G."/>
            <person name="Yi H."/>
        </authorList>
    </citation>
    <scope>NUCLEOTIDE SEQUENCE [LARGE SCALE GENOMIC DNA]</scope>
    <source>
        <strain evidence="3 4">HYN0085</strain>
    </source>
</reference>
<evidence type="ECO:0000259" key="2">
    <source>
        <dbReference type="Pfam" id="PF17116"/>
    </source>
</evidence>
<gene>
    <name evidence="3" type="ORF">DR864_25845</name>
</gene>
<feature type="chain" id="PRO_5016881549" evidence="1">
    <location>
        <begin position="23"/>
        <end position="432"/>
    </location>
</feature>
<dbReference type="OrthoDB" id="1522602at2"/>
<organism evidence="3 4">
    <name type="scientific">Runella rosea</name>
    <dbReference type="NCBI Taxonomy" id="2259595"/>
    <lineage>
        <taxon>Bacteria</taxon>
        <taxon>Pseudomonadati</taxon>
        <taxon>Bacteroidota</taxon>
        <taxon>Cytophagia</taxon>
        <taxon>Cytophagales</taxon>
        <taxon>Spirosomataceae</taxon>
        <taxon>Runella</taxon>
    </lineage>
</organism>
<protein>
    <submittedName>
        <fullName evidence="3">DUF5103 domain-containing protein</fullName>
    </submittedName>
</protein>
<dbReference type="AlphaFoldDB" id="A0A344TQJ8"/>
<dbReference type="Proteomes" id="UP000251993">
    <property type="component" value="Chromosome"/>
</dbReference>
<dbReference type="KEGG" id="run:DR864_25845"/>
<feature type="domain" description="Type 9 secretion system plug protein N-terminal" evidence="2">
    <location>
        <begin position="39"/>
        <end position="167"/>
    </location>
</feature>
<accession>A0A344TQJ8</accession>
<proteinExistence type="predicted"/>
<keyword evidence="4" id="KW-1185">Reference proteome</keyword>
<sequence length="432" mass="49860">MITLRSLFLLFMVLSGSAGLLAQKFPAIRYEDKTYETNIKTVGIYPAPNQLQDPARTTYPPVISLDAGAPLIAEFDDLTARFRSFRYKIFHCNADWTPSNLNDIEFTYEYNDYAINNYQSSFNTKIPYFHYTLEVPKLKLSGNYVLAVYEDVRPAKLVLTRRFMMYQPRVNVFPQVRLSTGIAEQRTHQQVDFDLEYRGYEILSPAEDLKIVIRQNFRWDKVITKLRPTNVRIFDQRLEYRPFDLSNNLLAGNEFRWFDTRLSRASGMSVSDVQQLPDQTIAHLRPDVSRLGGGASFQAQDLNGQYIVLNQDAANSTNEADYINVVFTLQSSPYPNAQVYVGGAFNLWQREDANRMTYNTERNAYEASIYIKQGVANYCYYAVLNDGRVDETSFEGSFSNTANDYEIFVYHRPPAARADQLVGYRLVEFGRR</sequence>
<dbReference type="Gene3D" id="2.60.40.10">
    <property type="entry name" value="Immunoglobulins"/>
    <property type="match status" value="1"/>
</dbReference>
<dbReference type="Pfam" id="PF17116">
    <property type="entry name" value="T9SS_plug_1st"/>
    <property type="match status" value="1"/>
</dbReference>
<dbReference type="RefSeq" id="WP_114069680.1">
    <property type="nucleotide sequence ID" value="NZ_CP030850.1"/>
</dbReference>